<keyword evidence="4" id="KW-1185">Reference proteome</keyword>
<gene>
    <name evidence="3" type="ORF">Q8A70_06255</name>
</gene>
<evidence type="ECO:0008006" key="5">
    <source>
        <dbReference type="Google" id="ProtNLM"/>
    </source>
</evidence>
<evidence type="ECO:0000256" key="2">
    <source>
        <dbReference type="SAM" id="SignalP"/>
    </source>
</evidence>
<feature type="chain" id="PRO_5046392098" description="Protease inhibitor Inh" evidence="2">
    <location>
        <begin position="24"/>
        <end position="157"/>
    </location>
</feature>
<reference evidence="4" key="1">
    <citation type="submission" date="2023-08" db="EMBL/GenBank/DDBJ databases">
        <title>Rhodospirillaceae gen. nov., a novel taxon isolated from the Yangtze River Yuezi River estuary sludge.</title>
        <authorList>
            <person name="Ruan L."/>
        </authorList>
    </citation>
    <scope>NUCLEOTIDE SEQUENCE [LARGE SCALE GENOMIC DNA]</scope>
    <source>
        <strain evidence="4">R-7</strain>
    </source>
</reference>
<evidence type="ECO:0000256" key="1">
    <source>
        <dbReference type="SAM" id="MobiDB-lite"/>
    </source>
</evidence>
<proteinExistence type="predicted"/>
<evidence type="ECO:0000313" key="4">
    <source>
        <dbReference type="Proteomes" id="UP001230156"/>
    </source>
</evidence>
<dbReference type="EMBL" id="JAUYVI010000002">
    <property type="protein sequence ID" value="MDQ7247258.1"/>
    <property type="molecule type" value="Genomic_DNA"/>
</dbReference>
<sequence length="157" mass="16567">MARRTDFLIGVLLLLGVPGLALAQDEVGPVDLTRATMDPVEKLVGVWRVDRIDGSAPADSLRGRVLRIDRQSVATLTRGSCSNPSFAEQLGSITVTCLGQDLAIAAWNPQEPGTLQWSEGGLQAVLHRLSGTEALDSPPAAAADAVPEDDEPTEDAQ</sequence>
<feature type="signal peptide" evidence="2">
    <location>
        <begin position="1"/>
        <end position="23"/>
    </location>
</feature>
<dbReference type="RefSeq" id="WP_379954659.1">
    <property type="nucleotide sequence ID" value="NZ_JAUYVI010000002.1"/>
</dbReference>
<keyword evidence="2" id="KW-0732">Signal</keyword>
<feature type="compositionally biased region" description="Low complexity" evidence="1">
    <location>
        <begin position="133"/>
        <end position="145"/>
    </location>
</feature>
<feature type="region of interest" description="Disordered" evidence="1">
    <location>
        <begin position="130"/>
        <end position="157"/>
    </location>
</feature>
<name>A0ABU0YKR7_9PROT</name>
<evidence type="ECO:0000313" key="3">
    <source>
        <dbReference type="EMBL" id="MDQ7247258.1"/>
    </source>
</evidence>
<comment type="caution">
    <text evidence="3">The sequence shown here is derived from an EMBL/GenBank/DDBJ whole genome shotgun (WGS) entry which is preliminary data.</text>
</comment>
<dbReference type="Proteomes" id="UP001230156">
    <property type="component" value="Unassembled WGS sequence"/>
</dbReference>
<accession>A0ABU0YKR7</accession>
<feature type="compositionally biased region" description="Acidic residues" evidence="1">
    <location>
        <begin position="146"/>
        <end position="157"/>
    </location>
</feature>
<protein>
    <recommendedName>
        <fullName evidence="5">Protease inhibitor Inh</fullName>
    </recommendedName>
</protein>
<organism evidence="3 4">
    <name type="scientific">Dongia sedimenti</name>
    <dbReference type="NCBI Taxonomy" id="3064282"/>
    <lineage>
        <taxon>Bacteria</taxon>
        <taxon>Pseudomonadati</taxon>
        <taxon>Pseudomonadota</taxon>
        <taxon>Alphaproteobacteria</taxon>
        <taxon>Rhodospirillales</taxon>
        <taxon>Dongiaceae</taxon>
        <taxon>Dongia</taxon>
    </lineage>
</organism>